<accession>A0A6H1ZBH9</accession>
<evidence type="ECO:0000313" key="1">
    <source>
        <dbReference type="EMBL" id="QJA45266.1"/>
    </source>
</evidence>
<dbReference type="EMBL" id="MT143988">
    <property type="protein sequence ID" value="QJA45266.1"/>
    <property type="molecule type" value="Genomic_DNA"/>
</dbReference>
<protein>
    <recommendedName>
        <fullName evidence="3">Portal protein</fullName>
    </recommendedName>
</protein>
<dbReference type="AlphaFoldDB" id="A0A6H1ZBH9"/>
<proteinExistence type="predicted"/>
<name>A0A6H1ZBH9_9ZZZZ</name>
<sequence>MATEDLRTDKSSVKKWLTKRKSKAEEERDTNWAFLKKKYDLAITLRRPFERRWLIVLSFLAGRQYVFYNETAEMLQQVLLRKGKVRIVDNKLLPRYRKQVSRLIKNSPNVVVVPSSNDQEDIEAARKGTKFLLHFWRNAKMKKKVRELGGWIYGTGNGFLSDAWDSKKGPTRLDAEKGELVYEGDATCGVWSPFEVGFPVTGLGDTDLHDFPWMVRMKYRSLEYLASHYERGREVLNEQRAPGTLDVAMLWNPSGDIGSEVEGATLIELYVKPNVEFPEGLFLAGANKVMLEKSIYPFNHFHMEQFKDIEIPGVFWGMATTEAAIWLQKIHNKTLSDIVEFNKIMARGKFLIPRGSKMEVEPDDTHGQKLLYTPVMGHKPEILDLKGLPATYDKALMLVAQGLMELYHQHEVTQGTNKSDIRSADMVELLLESDDMGNIPTHAVFEEALEACLHRVLLRVQKGYTTERMIKISGEGNSYEVLSFKGADLKGNTDVFVKKESSLPDSRVVRNKRVMDRFQATLYGDPNDPGVKRKVLKMLDDAITEDIYGETWLDEQNANVENRAMLAQPGIVMPSNDYDNDGVHLQTHINFRKGRTYQKVKEGNQERGLIVDATFQTHEAFHKKALEERMKMQEKVINLRERRK</sequence>
<gene>
    <name evidence="1" type="ORF">TM448A00204_0011</name>
    <name evidence="2" type="ORF">TM448B00128_0041</name>
</gene>
<evidence type="ECO:0008006" key="3">
    <source>
        <dbReference type="Google" id="ProtNLM"/>
    </source>
</evidence>
<reference evidence="1" key="1">
    <citation type="submission" date="2020-03" db="EMBL/GenBank/DDBJ databases">
        <title>The deep terrestrial virosphere.</title>
        <authorList>
            <person name="Holmfeldt K."/>
            <person name="Nilsson E."/>
            <person name="Simone D."/>
            <person name="Lopez-Fernandez M."/>
            <person name="Wu X."/>
            <person name="de Brujin I."/>
            <person name="Lundin D."/>
            <person name="Andersson A."/>
            <person name="Bertilsson S."/>
            <person name="Dopson M."/>
        </authorList>
    </citation>
    <scope>NUCLEOTIDE SEQUENCE</scope>
    <source>
        <strain evidence="1">TM448A00204</strain>
        <strain evidence="2">TM448B00128</strain>
    </source>
</reference>
<dbReference type="EMBL" id="MT144590">
    <property type="protein sequence ID" value="QJH93666.1"/>
    <property type="molecule type" value="Genomic_DNA"/>
</dbReference>
<evidence type="ECO:0000313" key="2">
    <source>
        <dbReference type="EMBL" id="QJH93666.1"/>
    </source>
</evidence>
<organism evidence="1">
    <name type="scientific">viral metagenome</name>
    <dbReference type="NCBI Taxonomy" id="1070528"/>
    <lineage>
        <taxon>unclassified sequences</taxon>
        <taxon>metagenomes</taxon>
        <taxon>organismal metagenomes</taxon>
    </lineage>
</organism>